<sequence length="104" mass="10597">MNTTNPTEYAPANEERVRHSDDDAPPPYGDGSPRPQENAALEIAKDVGKGLAILVAAPVVIAGTVAAVGVVGAGGILYGAGKVVQGVGNALSFGLFREDPKQSR</sequence>
<keyword evidence="2" id="KW-1185">Reference proteome</keyword>
<dbReference type="Proteomes" id="UP000308600">
    <property type="component" value="Unassembled WGS sequence"/>
</dbReference>
<organism evidence="1 2">
    <name type="scientific">Pluteus cervinus</name>
    <dbReference type="NCBI Taxonomy" id="181527"/>
    <lineage>
        <taxon>Eukaryota</taxon>
        <taxon>Fungi</taxon>
        <taxon>Dikarya</taxon>
        <taxon>Basidiomycota</taxon>
        <taxon>Agaricomycotina</taxon>
        <taxon>Agaricomycetes</taxon>
        <taxon>Agaricomycetidae</taxon>
        <taxon>Agaricales</taxon>
        <taxon>Pluteineae</taxon>
        <taxon>Pluteaceae</taxon>
        <taxon>Pluteus</taxon>
    </lineage>
</organism>
<reference evidence="1 2" key="1">
    <citation type="journal article" date="2019" name="Nat. Ecol. Evol.">
        <title>Megaphylogeny resolves global patterns of mushroom evolution.</title>
        <authorList>
            <person name="Varga T."/>
            <person name="Krizsan K."/>
            <person name="Foldi C."/>
            <person name="Dima B."/>
            <person name="Sanchez-Garcia M."/>
            <person name="Sanchez-Ramirez S."/>
            <person name="Szollosi G.J."/>
            <person name="Szarkandi J.G."/>
            <person name="Papp V."/>
            <person name="Albert L."/>
            <person name="Andreopoulos W."/>
            <person name="Angelini C."/>
            <person name="Antonin V."/>
            <person name="Barry K.W."/>
            <person name="Bougher N.L."/>
            <person name="Buchanan P."/>
            <person name="Buyck B."/>
            <person name="Bense V."/>
            <person name="Catcheside P."/>
            <person name="Chovatia M."/>
            <person name="Cooper J."/>
            <person name="Damon W."/>
            <person name="Desjardin D."/>
            <person name="Finy P."/>
            <person name="Geml J."/>
            <person name="Haridas S."/>
            <person name="Hughes K."/>
            <person name="Justo A."/>
            <person name="Karasinski D."/>
            <person name="Kautmanova I."/>
            <person name="Kiss B."/>
            <person name="Kocsube S."/>
            <person name="Kotiranta H."/>
            <person name="LaButti K.M."/>
            <person name="Lechner B.E."/>
            <person name="Liimatainen K."/>
            <person name="Lipzen A."/>
            <person name="Lukacs Z."/>
            <person name="Mihaltcheva S."/>
            <person name="Morgado L.N."/>
            <person name="Niskanen T."/>
            <person name="Noordeloos M.E."/>
            <person name="Ohm R.A."/>
            <person name="Ortiz-Santana B."/>
            <person name="Ovrebo C."/>
            <person name="Racz N."/>
            <person name="Riley R."/>
            <person name="Savchenko A."/>
            <person name="Shiryaev A."/>
            <person name="Soop K."/>
            <person name="Spirin V."/>
            <person name="Szebenyi C."/>
            <person name="Tomsovsky M."/>
            <person name="Tulloss R.E."/>
            <person name="Uehling J."/>
            <person name="Grigoriev I.V."/>
            <person name="Vagvolgyi C."/>
            <person name="Papp T."/>
            <person name="Martin F.M."/>
            <person name="Miettinen O."/>
            <person name="Hibbett D.S."/>
            <person name="Nagy L.G."/>
        </authorList>
    </citation>
    <scope>NUCLEOTIDE SEQUENCE [LARGE SCALE GENOMIC DNA]</scope>
    <source>
        <strain evidence="1 2">NL-1719</strain>
    </source>
</reference>
<protein>
    <submittedName>
        <fullName evidence="1">Uncharacterized protein</fullName>
    </submittedName>
</protein>
<dbReference type="EMBL" id="ML208375">
    <property type="protein sequence ID" value="TFK67485.1"/>
    <property type="molecule type" value="Genomic_DNA"/>
</dbReference>
<evidence type="ECO:0000313" key="1">
    <source>
        <dbReference type="EMBL" id="TFK67485.1"/>
    </source>
</evidence>
<name>A0ACD3AP60_9AGAR</name>
<evidence type="ECO:0000313" key="2">
    <source>
        <dbReference type="Proteomes" id="UP000308600"/>
    </source>
</evidence>
<gene>
    <name evidence="1" type="ORF">BDN72DRAFT_843004</name>
</gene>
<accession>A0ACD3AP60</accession>
<proteinExistence type="predicted"/>